<reference evidence="1 2" key="1">
    <citation type="journal article" date="2018" name="ISME J.">
        <title>Endosymbiont genomes yield clues of tubeworm success.</title>
        <authorList>
            <person name="Li Y."/>
            <person name="Liles M.R."/>
            <person name="Halanych K.M."/>
        </authorList>
    </citation>
    <scope>NUCLEOTIDE SEQUENCE [LARGE SCALE GENOMIC DNA]</scope>
    <source>
        <strain evidence="1">A1462</strain>
    </source>
</reference>
<protein>
    <recommendedName>
        <fullName evidence="3">Transporter</fullName>
    </recommendedName>
</protein>
<evidence type="ECO:0008006" key="3">
    <source>
        <dbReference type="Google" id="ProtNLM"/>
    </source>
</evidence>
<dbReference type="Proteomes" id="UP000254771">
    <property type="component" value="Unassembled WGS sequence"/>
</dbReference>
<evidence type="ECO:0000313" key="1">
    <source>
        <dbReference type="EMBL" id="RDH85529.1"/>
    </source>
</evidence>
<comment type="caution">
    <text evidence="1">The sequence shown here is derived from an EMBL/GenBank/DDBJ whole genome shotgun (WGS) entry which is preliminary data.</text>
</comment>
<name>A0A370DKV4_9GAMM</name>
<dbReference type="InterPro" id="IPR025737">
    <property type="entry name" value="FApF"/>
</dbReference>
<sequence>MITANNTMAGHATRQSTGIVNLLLGPVLVAGILSAGNANAGVGDGPRAYQLAPVGTEVVTVIGVRQNSNYNLDGSPTSPAARVEVTAMAFQYTRVIDVGGNAAGLFAVLPFAGADGTLLNGARQPSSEGLGDVIVGGVVGLIGSPALNPKEFGAYKPGFGFGIVGKLALPTGEYDSSKAINIGTNRWSLQLGTALSWQFGDSMRPGEVTSLELTPMVSIYGDNEDPNGGNVLEQDPLYGLEMHVTHDFNRMFWGAFDAVYSAGGATTLDGVAASDDVEVIGVGFTIGATLPRGTNLEFSYGETIKDDLDSYDDAIYRIKIKQVF</sequence>
<accession>A0A370DKV4</accession>
<gene>
    <name evidence="1" type="ORF">DIZ78_11360</name>
</gene>
<evidence type="ECO:0000313" key="2">
    <source>
        <dbReference type="Proteomes" id="UP000254771"/>
    </source>
</evidence>
<dbReference type="EMBL" id="QFXE01000013">
    <property type="protein sequence ID" value="RDH85529.1"/>
    <property type="molecule type" value="Genomic_DNA"/>
</dbReference>
<dbReference type="AlphaFoldDB" id="A0A370DKV4"/>
<keyword evidence="2" id="KW-1185">Reference proteome</keyword>
<organism evidence="1 2">
    <name type="scientific">endosymbiont of Escarpia spicata</name>
    <dbReference type="NCBI Taxonomy" id="2200908"/>
    <lineage>
        <taxon>Bacteria</taxon>
        <taxon>Pseudomonadati</taxon>
        <taxon>Pseudomonadota</taxon>
        <taxon>Gammaproteobacteria</taxon>
        <taxon>sulfur-oxidizing symbionts</taxon>
    </lineage>
</organism>
<proteinExistence type="predicted"/>
<dbReference type="Pfam" id="PF13557">
    <property type="entry name" value="Phenol_MetA_deg"/>
    <property type="match status" value="1"/>
</dbReference>